<evidence type="ECO:0000256" key="4">
    <source>
        <dbReference type="ARBA" id="ARBA00023002"/>
    </source>
</evidence>
<dbReference type="STRING" id="97359.A0A550CUS9"/>
<dbReference type="OrthoDB" id="47494at2759"/>
<proteinExistence type="inferred from homology"/>
<name>A0A550CUS9_9AGAR</name>
<evidence type="ECO:0000256" key="5">
    <source>
        <dbReference type="ARBA" id="ARBA00023033"/>
    </source>
</evidence>
<accession>A0A550CUS9</accession>
<dbReference type="InterPro" id="IPR050493">
    <property type="entry name" value="FAD-dep_Monooxygenase_BioMet"/>
</dbReference>
<dbReference type="InterPro" id="IPR036188">
    <property type="entry name" value="FAD/NAD-bd_sf"/>
</dbReference>
<dbReference type="GO" id="GO:0004497">
    <property type="term" value="F:monooxygenase activity"/>
    <property type="evidence" value="ECO:0007669"/>
    <property type="project" value="UniProtKB-KW"/>
</dbReference>
<evidence type="ECO:0000256" key="3">
    <source>
        <dbReference type="ARBA" id="ARBA00022827"/>
    </source>
</evidence>
<dbReference type="AlphaFoldDB" id="A0A550CUS9"/>
<evidence type="ECO:0000313" key="8">
    <source>
        <dbReference type="Proteomes" id="UP000320762"/>
    </source>
</evidence>
<dbReference type="PRINTS" id="PR00420">
    <property type="entry name" value="RNGMNOXGNASE"/>
</dbReference>
<dbReference type="Pfam" id="PF01494">
    <property type="entry name" value="FAD_binding_3"/>
    <property type="match status" value="1"/>
</dbReference>
<keyword evidence="3" id="KW-0274">FAD</keyword>
<organism evidence="7 8">
    <name type="scientific">Schizophyllum amplum</name>
    <dbReference type="NCBI Taxonomy" id="97359"/>
    <lineage>
        <taxon>Eukaryota</taxon>
        <taxon>Fungi</taxon>
        <taxon>Dikarya</taxon>
        <taxon>Basidiomycota</taxon>
        <taxon>Agaricomycotina</taxon>
        <taxon>Agaricomycetes</taxon>
        <taxon>Agaricomycetidae</taxon>
        <taxon>Agaricales</taxon>
        <taxon>Schizophyllaceae</taxon>
        <taxon>Schizophyllum</taxon>
    </lineage>
</organism>
<dbReference type="Proteomes" id="UP000320762">
    <property type="component" value="Unassembled WGS sequence"/>
</dbReference>
<keyword evidence="4" id="KW-0560">Oxidoreductase</keyword>
<feature type="domain" description="FAD-binding" evidence="6">
    <location>
        <begin position="17"/>
        <end position="393"/>
    </location>
</feature>
<dbReference type="Gene3D" id="3.50.50.60">
    <property type="entry name" value="FAD/NAD(P)-binding domain"/>
    <property type="match status" value="1"/>
</dbReference>
<gene>
    <name evidence="7" type="ORF">BD626DRAFT_565370</name>
</gene>
<dbReference type="InterPro" id="IPR002938">
    <property type="entry name" value="FAD-bd"/>
</dbReference>
<dbReference type="PANTHER" id="PTHR13789:SF309">
    <property type="entry name" value="PUTATIVE (AFU_ORTHOLOGUE AFUA_6G14510)-RELATED"/>
    <property type="match status" value="1"/>
</dbReference>
<keyword evidence="8" id="KW-1185">Reference proteome</keyword>
<protein>
    <recommendedName>
        <fullName evidence="6">FAD-binding domain-containing protein</fullName>
    </recommendedName>
</protein>
<comment type="similarity">
    <text evidence="1">Belongs to the paxM FAD-dependent monooxygenase family.</text>
</comment>
<dbReference type="SUPFAM" id="SSF54373">
    <property type="entry name" value="FAD-linked reductases, C-terminal domain"/>
    <property type="match status" value="1"/>
</dbReference>
<dbReference type="SUPFAM" id="SSF51905">
    <property type="entry name" value="FAD/NAD(P)-binding domain"/>
    <property type="match status" value="1"/>
</dbReference>
<keyword evidence="2" id="KW-0285">Flavoprotein</keyword>
<dbReference type="GO" id="GO:0071949">
    <property type="term" value="F:FAD binding"/>
    <property type="evidence" value="ECO:0007669"/>
    <property type="project" value="InterPro"/>
</dbReference>
<keyword evidence="5" id="KW-0503">Monooxygenase</keyword>
<evidence type="ECO:0000256" key="2">
    <source>
        <dbReference type="ARBA" id="ARBA00022630"/>
    </source>
</evidence>
<sequence length="457" mass="49307">MKPPSVTPEPPRPRPFRVAIIGGGLAGLSLVLSLQKFCSDRDALSIDLYDAAATFTEVGAGITIWPRTVALLRELGIADGLHNLSVDEVAFRMRKGDQPEGYNFYDVRFPDGPPHRLLRADLQKRLLSRLRDGPGIHLARSLVGMQQNHDKVIDPVTLTFADGSTATCDLVVGADGVHSTVRRLAIEEECRRMTTKGVTYDTDLRELAASARAEWSGRFAYRGMANASALPSGHPSLHVPMRYVGADRQVITYPLSSKPAINVLTMVRAGGAPPNAQATQAPREEVVAAFAGWEPSVCQLLHAMNEGAATLPRWALLAVRPPRSYIFDRAVLVGDAAHAMLPYLGVGAGVAIDDGFALGRLLGAWVIGTRSHAKVEATLHAYEDLRGPLTREMHARSLASAEGLELGGAFDELRGKELGEQAPHLIELAKVLGETTREGNIWAGERCAESNMTSTSH</sequence>
<evidence type="ECO:0000256" key="1">
    <source>
        <dbReference type="ARBA" id="ARBA00007992"/>
    </source>
</evidence>
<comment type="caution">
    <text evidence="7">The sequence shown here is derived from an EMBL/GenBank/DDBJ whole genome shotgun (WGS) entry which is preliminary data.</text>
</comment>
<evidence type="ECO:0000259" key="6">
    <source>
        <dbReference type="Pfam" id="PF01494"/>
    </source>
</evidence>
<reference evidence="7 8" key="1">
    <citation type="journal article" date="2019" name="New Phytol.">
        <title>Comparative genomics reveals unique wood-decay strategies and fruiting body development in the Schizophyllaceae.</title>
        <authorList>
            <person name="Almasi E."/>
            <person name="Sahu N."/>
            <person name="Krizsan K."/>
            <person name="Balint B."/>
            <person name="Kovacs G.M."/>
            <person name="Kiss B."/>
            <person name="Cseklye J."/>
            <person name="Drula E."/>
            <person name="Henrissat B."/>
            <person name="Nagy I."/>
            <person name="Chovatia M."/>
            <person name="Adam C."/>
            <person name="LaButti K."/>
            <person name="Lipzen A."/>
            <person name="Riley R."/>
            <person name="Grigoriev I.V."/>
            <person name="Nagy L.G."/>
        </authorList>
    </citation>
    <scope>NUCLEOTIDE SEQUENCE [LARGE SCALE GENOMIC DNA]</scope>
    <source>
        <strain evidence="7 8">NL-1724</strain>
    </source>
</reference>
<dbReference type="PANTHER" id="PTHR13789">
    <property type="entry name" value="MONOOXYGENASE"/>
    <property type="match status" value="1"/>
</dbReference>
<dbReference type="EMBL" id="VDMD01000002">
    <property type="protein sequence ID" value="TRM68543.1"/>
    <property type="molecule type" value="Genomic_DNA"/>
</dbReference>
<evidence type="ECO:0000313" key="7">
    <source>
        <dbReference type="EMBL" id="TRM68543.1"/>
    </source>
</evidence>